<sequence>MADINRVTSPALDASSGVLSIPDRNDSIVVLHRNLAALAEAVRRGQSVAYVTNYIASTAQERDATKTAVADMPLQEREVWVENSSDINKIAPSSPASSNRLYGSEKADPGHPVWFTKNESAHLPLVKAMARVIGAGRYNVGGQCGLNAMQFANLQSVNEILSIAGRIVERSGLNSMSATISAAQQPLGFQRSMLQQALGGSGKKRKRDSQFM</sequence>
<dbReference type="EMBL" id="KZ805474">
    <property type="protein sequence ID" value="PVH96088.1"/>
    <property type="molecule type" value="Genomic_DNA"/>
</dbReference>
<proteinExistence type="predicted"/>
<dbReference type="OrthoDB" id="4812032at2759"/>
<dbReference type="Proteomes" id="UP000244855">
    <property type="component" value="Unassembled WGS sequence"/>
</dbReference>
<evidence type="ECO:0000313" key="2">
    <source>
        <dbReference type="Proteomes" id="UP000244855"/>
    </source>
</evidence>
<accession>A0A2V1DDG7</accession>
<organism evidence="1 2">
    <name type="scientific">Periconia macrospinosa</name>
    <dbReference type="NCBI Taxonomy" id="97972"/>
    <lineage>
        <taxon>Eukaryota</taxon>
        <taxon>Fungi</taxon>
        <taxon>Dikarya</taxon>
        <taxon>Ascomycota</taxon>
        <taxon>Pezizomycotina</taxon>
        <taxon>Dothideomycetes</taxon>
        <taxon>Pleosporomycetidae</taxon>
        <taxon>Pleosporales</taxon>
        <taxon>Massarineae</taxon>
        <taxon>Periconiaceae</taxon>
        <taxon>Periconia</taxon>
    </lineage>
</organism>
<dbReference type="AlphaFoldDB" id="A0A2V1DDG7"/>
<evidence type="ECO:0000313" key="1">
    <source>
        <dbReference type="EMBL" id="PVH96088.1"/>
    </source>
</evidence>
<name>A0A2V1DDG7_9PLEO</name>
<keyword evidence="2" id="KW-1185">Reference proteome</keyword>
<reference evidence="1 2" key="1">
    <citation type="journal article" date="2018" name="Sci. Rep.">
        <title>Comparative genomics provides insights into the lifestyle and reveals functional heterogeneity of dark septate endophytic fungi.</title>
        <authorList>
            <person name="Knapp D.G."/>
            <person name="Nemeth J.B."/>
            <person name="Barry K."/>
            <person name="Hainaut M."/>
            <person name="Henrissat B."/>
            <person name="Johnson J."/>
            <person name="Kuo A."/>
            <person name="Lim J.H.P."/>
            <person name="Lipzen A."/>
            <person name="Nolan M."/>
            <person name="Ohm R.A."/>
            <person name="Tamas L."/>
            <person name="Grigoriev I.V."/>
            <person name="Spatafora J.W."/>
            <person name="Nagy L.G."/>
            <person name="Kovacs G.M."/>
        </authorList>
    </citation>
    <scope>NUCLEOTIDE SEQUENCE [LARGE SCALE GENOMIC DNA]</scope>
    <source>
        <strain evidence="1 2">DSE2036</strain>
    </source>
</reference>
<protein>
    <submittedName>
        <fullName evidence="1">Uncharacterized protein</fullName>
    </submittedName>
</protein>
<gene>
    <name evidence="1" type="ORF">DM02DRAFT_731407</name>
</gene>